<dbReference type="RefSeq" id="WP_148306550.1">
    <property type="nucleotide sequence ID" value="NZ_CP007129.1"/>
</dbReference>
<dbReference type="AlphaFoldDB" id="W0RQ20"/>
<dbReference type="InParanoid" id="W0RQ20"/>
<dbReference type="KEGG" id="gba:J421_5261"/>
<evidence type="ECO:0000256" key="1">
    <source>
        <dbReference type="SAM" id="SignalP"/>
    </source>
</evidence>
<organism evidence="2 3">
    <name type="scientific">Gemmatirosa kalamazoonensis</name>
    <dbReference type="NCBI Taxonomy" id="861299"/>
    <lineage>
        <taxon>Bacteria</taxon>
        <taxon>Pseudomonadati</taxon>
        <taxon>Gemmatimonadota</taxon>
        <taxon>Gemmatimonadia</taxon>
        <taxon>Gemmatimonadales</taxon>
        <taxon>Gemmatimonadaceae</taxon>
        <taxon>Gemmatirosa</taxon>
    </lineage>
</organism>
<protein>
    <submittedName>
        <fullName evidence="2">Uncharacterized protein</fullName>
    </submittedName>
</protein>
<feature type="chain" id="PRO_5004794689" evidence="1">
    <location>
        <begin position="34"/>
        <end position="85"/>
    </location>
</feature>
<dbReference type="EMBL" id="CP007129">
    <property type="protein sequence ID" value="AHG92796.1"/>
    <property type="molecule type" value="Genomic_DNA"/>
</dbReference>
<sequence>MRRRDAVPYGGAVALLLALAVLAARLALAPIHAAPNAEACARAYATARTHADTVSTDLRSFADSAAHRRRRCGDLRIATVDLTRP</sequence>
<gene>
    <name evidence="2" type="ORF">J421_5261</name>
</gene>
<geneLocation type="plasmid" evidence="2 3">
    <name>1</name>
</geneLocation>
<name>W0RQ20_9BACT</name>
<reference evidence="2 3" key="1">
    <citation type="journal article" date="2014" name="Genome Announc.">
        <title>Genome Sequence and Methylome of Soil Bacterium Gemmatirosa kalamazoonensis KBS708T, a Member of the Rarely Cultivated Gemmatimonadetes Phylum.</title>
        <authorList>
            <person name="Debruyn J.M."/>
            <person name="Radosevich M."/>
            <person name="Wommack K.E."/>
            <person name="Polson S.W."/>
            <person name="Hauser L.J."/>
            <person name="Fawaz M.N."/>
            <person name="Korlach J."/>
            <person name="Tsai Y.C."/>
        </authorList>
    </citation>
    <scope>NUCLEOTIDE SEQUENCE [LARGE SCALE GENOMIC DNA]</scope>
    <source>
        <strain evidence="2 3">KBS708</strain>
        <plasmid evidence="3">Plasmid 1</plasmid>
    </source>
</reference>
<feature type="signal peptide" evidence="1">
    <location>
        <begin position="1"/>
        <end position="33"/>
    </location>
</feature>
<dbReference type="HOGENOM" id="CLU_2507981_0_0_0"/>
<evidence type="ECO:0000313" key="2">
    <source>
        <dbReference type="EMBL" id="AHG92796.1"/>
    </source>
</evidence>
<keyword evidence="1" id="KW-0732">Signal</keyword>
<proteinExistence type="predicted"/>
<keyword evidence="2" id="KW-0614">Plasmid</keyword>
<evidence type="ECO:0000313" key="3">
    <source>
        <dbReference type="Proteomes" id="UP000019151"/>
    </source>
</evidence>
<keyword evidence="3" id="KW-1185">Reference proteome</keyword>
<accession>W0RQ20</accession>
<dbReference type="Proteomes" id="UP000019151">
    <property type="component" value="Plasmid 1"/>
</dbReference>